<dbReference type="Gene3D" id="3.40.50.2300">
    <property type="match status" value="1"/>
</dbReference>
<evidence type="ECO:0000256" key="5">
    <source>
        <dbReference type="PIRSR" id="PIRSR617867-1"/>
    </source>
</evidence>
<feature type="active site" description="Proton donor" evidence="5">
    <location>
        <position position="136"/>
    </location>
</feature>
<dbReference type="InterPro" id="IPR023485">
    <property type="entry name" value="Ptyr_pPase"/>
</dbReference>
<gene>
    <name evidence="7" type="ORF">HMPREF9018_0217</name>
</gene>
<evidence type="ECO:0000256" key="1">
    <source>
        <dbReference type="ARBA" id="ARBA00011063"/>
    </source>
</evidence>
<organism evidence="7 8">
    <name type="scientific">Prevotella amnii CRIS 21A-A</name>
    <dbReference type="NCBI Taxonomy" id="679191"/>
    <lineage>
        <taxon>Bacteria</taxon>
        <taxon>Pseudomonadati</taxon>
        <taxon>Bacteroidota</taxon>
        <taxon>Bacteroidia</taxon>
        <taxon>Bacteroidales</taxon>
        <taxon>Prevotellaceae</taxon>
        <taxon>Prevotella</taxon>
    </lineage>
</organism>
<dbReference type="PANTHER" id="PTHR11717">
    <property type="entry name" value="LOW MOLECULAR WEIGHT PROTEIN TYROSINE PHOSPHATASE"/>
    <property type="match status" value="1"/>
</dbReference>
<feature type="domain" description="Phosphotyrosine protein phosphatase I" evidence="6">
    <location>
        <begin position="11"/>
        <end position="162"/>
    </location>
</feature>
<keyword evidence="4" id="KW-0904">Protein phosphatase</keyword>
<keyword evidence="3" id="KW-0378">Hydrolase</keyword>
<reference evidence="7 8" key="1">
    <citation type="submission" date="2010-09" db="EMBL/GenBank/DDBJ databases">
        <authorList>
            <person name="Harkins D.M."/>
            <person name="Madupu R."/>
            <person name="Durkin A.S."/>
            <person name="Torralba M."/>
            <person name="Methe B."/>
            <person name="Sutton G.G."/>
            <person name="Nelson K.E."/>
        </authorList>
    </citation>
    <scope>NUCLEOTIDE SEQUENCE [LARGE SCALE GENOMIC DNA]</scope>
    <source>
        <strain evidence="7 8">CRIS 21A-A</strain>
    </source>
</reference>
<evidence type="ECO:0000313" key="7">
    <source>
        <dbReference type="EMBL" id="EFN91950.1"/>
    </source>
</evidence>
<feature type="active site" description="Nucleophile" evidence="5">
    <location>
        <position position="17"/>
    </location>
</feature>
<evidence type="ECO:0000256" key="4">
    <source>
        <dbReference type="ARBA" id="ARBA00022912"/>
    </source>
</evidence>
<dbReference type="SMART" id="SM00226">
    <property type="entry name" value="LMWPc"/>
    <property type="match status" value="1"/>
</dbReference>
<dbReference type="PANTHER" id="PTHR11717:SF7">
    <property type="entry name" value="LOW MOLECULAR WEIGHT PHOSPHOTYROSINE PROTEIN PHOSPHATASE"/>
    <property type="match status" value="1"/>
</dbReference>
<dbReference type="AlphaFoldDB" id="E1GTW4"/>
<sequence>MGLDCKNMLKKKILFICLGNICRSPAAHAIMQKMVDDERLSDKYEIDSAGIGDWHLGELPDKRMRERGAKQGYKITHRARQFNAATDFAHFDIIIVMDEKNYSNIISQAKNNIYKSKVKCIAEYFVKFNGYKEVPDPYYGGIEEFDKALDLIKDGCEGILNNLK</sequence>
<dbReference type="Proteomes" id="UP000016016">
    <property type="component" value="Unassembled WGS sequence"/>
</dbReference>
<evidence type="ECO:0000259" key="6">
    <source>
        <dbReference type="SMART" id="SM00226"/>
    </source>
</evidence>
<evidence type="ECO:0000256" key="3">
    <source>
        <dbReference type="ARBA" id="ARBA00022801"/>
    </source>
</evidence>
<dbReference type="EMBL" id="ADFQ01000014">
    <property type="protein sequence ID" value="EFN91950.1"/>
    <property type="molecule type" value="Genomic_DNA"/>
</dbReference>
<comment type="caution">
    <text evidence="7">The sequence shown here is derived from an EMBL/GenBank/DDBJ whole genome shotgun (WGS) entry which is preliminary data.</text>
</comment>
<dbReference type="EC" id="3.1.3.48" evidence="2"/>
<dbReference type="Pfam" id="PF01451">
    <property type="entry name" value="LMWPc"/>
    <property type="match status" value="1"/>
</dbReference>
<evidence type="ECO:0000256" key="2">
    <source>
        <dbReference type="ARBA" id="ARBA00013064"/>
    </source>
</evidence>
<accession>E1GTW4</accession>
<dbReference type="CDD" id="cd16343">
    <property type="entry name" value="LMWPTP"/>
    <property type="match status" value="1"/>
</dbReference>
<evidence type="ECO:0000313" key="8">
    <source>
        <dbReference type="Proteomes" id="UP000016016"/>
    </source>
</evidence>
<feature type="active site" evidence="5">
    <location>
        <position position="23"/>
    </location>
</feature>
<protein>
    <recommendedName>
        <fullName evidence="2">protein-tyrosine-phosphatase</fullName>
        <ecNumber evidence="2">3.1.3.48</ecNumber>
    </recommendedName>
</protein>
<dbReference type="InterPro" id="IPR017867">
    <property type="entry name" value="Tyr_phospatase_low_mol_wt"/>
</dbReference>
<dbReference type="InterPro" id="IPR050438">
    <property type="entry name" value="LMW_PTPase"/>
</dbReference>
<dbReference type="InterPro" id="IPR036196">
    <property type="entry name" value="Ptyr_pPase_sf"/>
</dbReference>
<dbReference type="SUPFAM" id="SSF52788">
    <property type="entry name" value="Phosphotyrosine protein phosphatases I"/>
    <property type="match status" value="1"/>
</dbReference>
<name>E1GTW4_9BACT</name>
<dbReference type="GO" id="GO:0004725">
    <property type="term" value="F:protein tyrosine phosphatase activity"/>
    <property type="evidence" value="ECO:0007669"/>
    <property type="project" value="UniProtKB-EC"/>
</dbReference>
<dbReference type="eggNOG" id="COG0394">
    <property type="taxonomic scope" value="Bacteria"/>
</dbReference>
<comment type="similarity">
    <text evidence="1">Belongs to the low molecular weight phosphotyrosine protein phosphatase family.</text>
</comment>
<proteinExistence type="inferred from homology"/>
<dbReference type="PRINTS" id="PR00719">
    <property type="entry name" value="LMWPTPASE"/>
</dbReference>